<dbReference type="InterPro" id="IPR034345">
    <property type="entry name" value="Gtt2-like_N"/>
</dbReference>
<dbReference type="InterPro" id="IPR004045">
    <property type="entry name" value="Glutathione_S-Trfase_N"/>
</dbReference>
<accession>A0A7W4W2W6</accession>
<dbReference type="EC" id="2.5.1.18" evidence="3"/>
<feature type="domain" description="GST C-terminal" evidence="2">
    <location>
        <begin position="86"/>
        <end position="207"/>
    </location>
</feature>
<dbReference type="SFLD" id="SFLDG00358">
    <property type="entry name" value="Main_(cytGST)"/>
    <property type="match status" value="1"/>
</dbReference>
<dbReference type="CDD" id="cd03051">
    <property type="entry name" value="GST_N_GTT2_like"/>
    <property type="match status" value="1"/>
</dbReference>
<dbReference type="PROSITE" id="PS50404">
    <property type="entry name" value="GST_NTER"/>
    <property type="match status" value="1"/>
</dbReference>
<dbReference type="EMBL" id="JACHWY010000001">
    <property type="protein sequence ID" value="MBB3046168.1"/>
    <property type="molecule type" value="Genomic_DNA"/>
</dbReference>
<proteinExistence type="predicted"/>
<reference evidence="3 4" key="1">
    <citation type="submission" date="2020-08" db="EMBL/GenBank/DDBJ databases">
        <title>Genomic Encyclopedia of Type Strains, Phase III (KMG-III): the genomes of soil and plant-associated and newly described type strains.</title>
        <authorList>
            <person name="Whitman W."/>
        </authorList>
    </citation>
    <scope>NUCLEOTIDE SEQUENCE [LARGE SCALE GENOMIC DNA]</scope>
    <source>
        <strain evidence="3 4">CECT 8654</strain>
    </source>
</reference>
<dbReference type="Pfam" id="PF00043">
    <property type="entry name" value="GST_C"/>
    <property type="match status" value="1"/>
</dbReference>
<evidence type="ECO:0000313" key="4">
    <source>
        <dbReference type="Proteomes" id="UP000537130"/>
    </source>
</evidence>
<gene>
    <name evidence="3" type="ORF">FHR99_000404</name>
</gene>
<keyword evidence="4" id="KW-1185">Reference proteome</keyword>
<dbReference type="PANTHER" id="PTHR44051">
    <property type="entry name" value="GLUTATHIONE S-TRANSFERASE-RELATED"/>
    <property type="match status" value="1"/>
</dbReference>
<dbReference type="AlphaFoldDB" id="A0A7W4W2W6"/>
<dbReference type="InterPro" id="IPR036282">
    <property type="entry name" value="Glutathione-S-Trfase_C_sf"/>
</dbReference>
<evidence type="ECO:0000313" key="3">
    <source>
        <dbReference type="EMBL" id="MBB3046168.1"/>
    </source>
</evidence>
<protein>
    <submittedName>
        <fullName evidence="3">Glutathione S-transferase</fullName>
        <ecNumber evidence="3">2.5.1.18</ecNumber>
    </submittedName>
</protein>
<dbReference type="InterPro" id="IPR040079">
    <property type="entry name" value="Glutathione_S-Trfase"/>
</dbReference>
<dbReference type="Proteomes" id="UP000537130">
    <property type="component" value="Unassembled WGS sequence"/>
</dbReference>
<evidence type="ECO:0000259" key="2">
    <source>
        <dbReference type="PROSITE" id="PS50405"/>
    </source>
</evidence>
<dbReference type="GO" id="GO:0004364">
    <property type="term" value="F:glutathione transferase activity"/>
    <property type="evidence" value="ECO:0007669"/>
    <property type="project" value="UniProtKB-EC"/>
</dbReference>
<dbReference type="Gene3D" id="1.20.1050.10">
    <property type="match status" value="1"/>
</dbReference>
<dbReference type="RefSeq" id="WP_183408867.1">
    <property type="nucleotide sequence ID" value="NZ_JACHWY010000001.1"/>
</dbReference>
<dbReference type="InterPro" id="IPR004046">
    <property type="entry name" value="GST_C"/>
</dbReference>
<dbReference type="SUPFAM" id="SSF47616">
    <property type="entry name" value="GST C-terminal domain-like"/>
    <property type="match status" value="1"/>
</dbReference>
<dbReference type="Pfam" id="PF13409">
    <property type="entry name" value="GST_N_2"/>
    <property type="match status" value="1"/>
</dbReference>
<sequence length="207" mass="23323">MKLYTFDIAPNPRRLTMFLQYKGIEIDTQQIDLGKLEQFSDSFRAINPDCSVPALELDDGIALVDVVSICLYLESLHPEKPLFGKSDLERAQVVGWMHRLFTSGLMAIADMLRNQGDMFKDRALPGPGNLKQIPELVERGRIRLDQFFARMEEVCAEQDYLVGDALTQADIDLLAVCEFAGWVKVSVPESCTNLHAYLERVRAQLAG</sequence>
<dbReference type="PANTHER" id="PTHR44051:SF8">
    <property type="entry name" value="GLUTATHIONE S-TRANSFERASE GSTA"/>
    <property type="match status" value="1"/>
</dbReference>
<dbReference type="PROSITE" id="PS50405">
    <property type="entry name" value="GST_CTER"/>
    <property type="match status" value="1"/>
</dbReference>
<name>A0A7W4W2W6_9GAMM</name>
<organism evidence="3 4">
    <name type="scientific">Litorivivens lipolytica</name>
    <dbReference type="NCBI Taxonomy" id="1524264"/>
    <lineage>
        <taxon>Bacteria</taxon>
        <taxon>Pseudomonadati</taxon>
        <taxon>Pseudomonadota</taxon>
        <taxon>Gammaproteobacteria</taxon>
        <taxon>Litorivivens</taxon>
    </lineage>
</organism>
<evidence type="ECO:0000259" key="1">
    <source>
        <dbReference type="PROSITE" id="PS50404"/>
    </source>
</evidence>
<keyword evidence="3" id="KW-0808">Transferase</keyword>
<feature type="domain" description="GST N-terminal" evidence="1">
    <location>
        <begin position="1"/>
        <end position="81"/>
    </location>
</feature>
<dbReference type="SFLD" id="SFLDS00019">
    <property type="entry name" value="Glutathione_Transferase_(cytos"/>
    <property type="match status" value="1"/>
</dbReference>
<dbReference type="SUPFAM" id="SSF52833">
    <property type="entry name" value="Thioredoxin-like"/>
    <property type="match status" value="1"/>
</dbReference>
<comment type="caution">
    <text evidence="3">The sequence shown here is derived from an EMBL/GenBank/DDBJ whole genome shotgun (WGS) entry which is preliminary data.</text>
</comment>
<dbReference type="InterPro" id="IPR010987">
    <property type="entry name" value="Glutathione-S-Trfase_C-like"/>
</dbReference>
<dbReference type="InterPro" id="IPR036249">
    <property type="entry name" value="Thioredoxin-like_sf"/>
</dbReference>
<dbReference type="Gene3D" id="3.40.30.10">
    <property type="entry name" value="Glutaredoxin"/>
    <property type="match status" value="1"/>
</dbReference>